<evidence type="ECO:0000256" key="5">
    <source>
        <dbReference type="ARBA" id="ARBA00023136"/>
    </source>
</evidence>
<dbReference type="EMBL" id="BMHF01000013">
    <property type="protein sequence ID" value="GGA45523.1"/>
    <property type="molecule type" value="Genomic_DNA"/>
</dbReference>
<keyword evidence="5 7" id="KW-0472">Membrane</keyword>
<feature type="region of interest" description="Disordered" evidence="6">
    <location>
        <begin position="365"/>
        <end position="423"/>
    </location>
</feature>
<evidence type="ECO:0000256" key="4">
    <source>
        <dbReference type="ARBA" id="ARBA00022989"/>
    </source>
</evidence>
<gene>
    <name evidence="8" type="ORF">GCM10010917_33550</name>
</gene>
<feature type="transmembrane region" description="Helical" evidence="7">
    <location>
        <begin position="280"/>
        <end position="298"/>
    </location>
</feature>
<feature type="transmembrane region" description="Helical" evidence="7">
    <location>
        <begin position="35"/>
        <end position="53"/>
    </location>
</feature>
<dbReference type="Pfam" id="PF01594">
    <property type="entry name" value="AI-2E_transport"/>
    <property type="match status" value="1"/>
</dbReference>
<organism evidence="8 9">
    <name type="scientific">Paenibacillus physcomitrellae</name>
    <dbReference type="NCBI Taxonomy" id="1619311"/>
    <lineage>
        <taxon>Bacteria</taxon>
        <taxon>Bacillati</taxon>
        <taxon>Bacillota</taxon>
        <taxon>Bacilli</taxon>
        <taxon>Bacillales</taxon>
        <taxon>Paenibacillaceae</taxon>
        <taxon>Paenibacillus</taxon>
    </lineage>
</organism>
<comment type="caution">
    <text evidence="8">The sequence shown here is derived from an EMBL/GenBank/DDBJ whole genome shotgun (WGS) entry which is preliminary data.</text>
</comment>
<reference evidence="9" key="1">
    <citation type="journal article" date="2019" name="Int. J. Syst. Evol. Microbiol.">
        <title>The Global Catalogue of Microorganisms (GCM) 10K type strain sequencing project: providing services to taxonomists for standard genome sequencing and annotation.</title>
        <authorList>
            <consortium name="The Broad Institute Genomics Platform"/>
            <consortium name="The Broad Institute Genome Sequencing Center for Infectious Disease"/>
            <person name="Wu L."/>
            <person name="Ma J."/>
        </authorList>
    </citation>
    <scope>NUCLEOTIDE SEQUENCE [LARGE SCALE GENOMIC DNA]</scope>
    <source>
        <strain evidence="9">CGMCC 1.15044</strain>
    </source>
</reference>
<dbReference type="Proteomes" id="UP000609323">
    <property type="component" value="Unassembled WGS sequence"/>
</dbReference>
<evidence type="ECO:0000256" key="2">
    <source>
        <dbReference type="ARBA" id="ARBA00009773"/>
    </source>
</evidence>
<feature type="transmembrane region" description="Helical" evidence="7">
    <location>
        <begin position="221"/>
        <end position="240"/>
    </location>
</feature>
<dbReference type="PANTHER" id="PTHR21716">
    <property type="entry name" value="TRANSMEMBRANE PROTEIN"/>
    <property type="match status" value="1"/>
</dbReference>
<feature type="transmembrane region" description="Helical" evidence="7">
    <location>
        <begin position="154"/>
        <end position="179"/>
    </location>
</feature>
<evidence type="ECO:0000256" key="6">
    <source>
        <dbReference type="SAM" id="MobiDB-lite"/>
    </source>
</evidence>
<feature type="transmembrane region" description="Helical" evidence="7">
    <location>
        <begin position="12"/>
        <end position="29"/>
    </location>
</feature>
<keyword evidence="3 7" id="KW-0812">Transmembrane</keyword>
<keyword evidence="4 7" id="KW-1133">Transmembrane helix</keyword>
<evidence type="ECO:0000313" key="8">
    <source>
        <dbReference type="EMBL" id="GGA45523.1"/>
    </source>
</evidence>
<dbReference type="RefSeq" id="WP_094092666.1">
    <property type="nucleotide sequence ID" value="NZ_BMHF01000013.1"/>
</dbReference>
<proteinExistence type="inferred from homology"/>
<feature type="transmembrane region" description="Helical" evidence="7">
    <location>
        <begin position="65"/>
        <end position="91"/>
    </location>
</feature>
<evidence type="ECO:0000256" key="3">
    <source>
        <dbReference type="ARBA" id="ARBA00022692"/>
    </source>
</evidence>
<sequence length="423" mass="47499">MLPLYKKYWRTIFDIALIVLTVYLVMFLFSKLYQLAAPVFLSFFVFMLIEPFARFLNRRGMKKPFASAISVILFLVVLLGLLFGAGFLIAIRINHIYDNLPSYAALLQNHFRDATIYLQDRLDALPPSVTDKLNGYFADATNLLTKWLKVMLSYLVNTLGSFSSFMANFGIAIILAFFLSMEIKDWRRIAYEKTPKTVKIAFDFLRTHVFRAIGSYLKAQFILMTITFVLVLIGLFILGAGNAVTMALICAVFDILPLLGVSTILVPWIIYLFIIGNTPLAIGLIVVLAVVLLVRQLLEPKVTGNSIGVSSAYLMLSFAIVSMSLFGVAGLILSPILLILIKELMQQGYLQKWIRLPQEEFVVSPFSPGSSEQGEQRAAGENKPQVQGTYSERIRLRRSESKRSNSKQSSQIPADPDRSNDES</sequence>
<evidence type="ECO:0000256" key="7">
    <source>
        <dbReference type="SAM" id="Phobius"/>
    </source>
</evidence>
<comment type="similarity">
    <text evidence="2">Belongs to the autoinducer-2 exporter (AI-2E) (TC 2.A.86) family.</text>
</comment>
<evidence type="ECO:0000313" key="9">
    <source>
        <dbReference type="Proteomes" id="UP000609323"/>
    </source>
</evidence>
<evidence type="ECO:0000256" key="1">
    <source>
        <dbReference type="ARBA" id="ARBA00004141"/>
    </source>
</evidence>
<dbReference type="PANTHER" id="PTHR21716:SF68">
    <property type="entry name" value="TRANSPORT PROTEIN YTVI-RELATED"/>
    <property type="match status" value="1"/>
</dbReference>
<dbReference type="InterPro" id="IPR002549">
    <property type="entry name" value="AI-2E-like"/>
</dbReference>
<name>A0ABQ1GKA3_9BACL</name>
<keyword evidence="9" id="KW-1185">Reference proteome</keyword>
<feature type="transmembrane region" description="Helical" evidence="7">
    <location>
        <begin position="246"/>
        <end position="273"/>
    </location>
</feature>
<feature type="transmembrane region" description="Helical" evidence="7">
    <location>
        <begin position="318"/>
        <end position="341"/>
    </location>
</feature>
<feature type="compositionally biased region" description="Basic and acidic residues" evidence="6">
    <location>
        <begin position="392"/>
        <end position="403"/>
    </location>
</feature>
<accession>A0ABQ1GKA3</accession>
<protein>
    <submittedName>
        <fullName evidence="8">Sporulation integral membrane protein YtvI</fullName>
    </submittedName>
</protein>
<comment type="subcellular location">
    <subcellularLocation>
        <location evidence="1">Membrane</location>
        <topology evidence="1">Multi-pass membrane protein</topology>
    </subcellularLocation>
</comment>